<accession>A0ABU4VP68</accession>
<evidence type="ECO:0000313" key="3">
    <source>
        <dbReference type="Proteomes" id="UP001277761"/>
    </source>
</evidence>
<feature type="transmembrane region" description="Helical" evidence="1">
    <location>
        <begin position="120"/>
        <end position="140"/>
    </location>
</feature>
<keyword evidence="1" id="KW-0472">Membrane</keyword>
<name>A0ABU4VP68_9ACTN</name>
<organism evidence="2 3">
    <name type="scientific">Patulibacter brassicae</name>
    <dbReference type="NCBI Taxonomy" id="1705717"/>
    <lineage>
        <taxon>Bacteria</taxon>
        <taxon>Bacillati</taxon>
        <taxon>Actinomycetota</taxon>
        <taxon>Thermoleophilia</taxon>
        <taxon>Solirubrobacterales</taxon>
        <taxon>Patulibacteraceae</taxon>
        <taxon>Patulibacter</taxon>
    </lineage>
</organism>
<sequence>MVAHGGTLLGSAVTGPYRTQLTGQLLPDGAPGGGRAFDLTAYVTDAASGADATVDVRTTIWLDGRPVRGTVHRIAGGYEAVVPVPDGATIGRQRIVVDVSGARGSGRLEIAPIEDGGPPAALLAITAVALAALVALAVVARRRRLPADEDPDDRA</sequence>
<evidence type="ECO:0000256" key="1">
    <source>
        <dbReference type="SAM" id="Phobius"/>
    </source>
</evidence>
<keyword evidence="1" id="KW-1133">Transmembrane helix</keyword>
<protein>
    <submittedName>
        <fullName evidence="2">Uncharacterized protein</fullName>
    </submittedName>
</protein>
<comment type="caution">
    <text evidence="2">The sequence shown here is derived from an EMBL/GenBank/DDBJ whole genome shotgun (WGS) entry which is preliminary data.</text>
</comment>
<evidence type="ECO:0000313" key="2">
    <source>
        <dbReference type="EMBL" id="MDX8153641.1"/>
    </source>
</evidence>
<gene>
    <name evidence="2" type="ORF">SK069_18735</name>
</gene>
<dbReference type="EMBL" id="JAXAVX010000017">
    <property type="protein sequence ID" value="MDX8153641.1"/>
    <property type="molecule type" value="Genomic_DNA"/>
</dbReference>
<proteinExistence type="predicted"/>
<dbReference type="Proteomes" id="UP001277761">
    <property type="component" value="Unassembled WGS sequence"/>
</dbReference>
<keyword evidence="1" id="KW-0812">Transmembrane</keyword>
<reference evidence="2 3" key="1">
    <citation type="submission" date="2023-11" db="EMBL/GenBank/DDBJ databases">
        <authorList>
            <person name="Xu M."/>
            <person name="Jiang T."/>
        </authorList>
    </citation>
    <scope>NUCLEOTIDE SEQUENCE [LARGE SCALE GENOMIC DNA]</scope>
    <source>
        <strain evidence="2 3">SD</strain>
    </source>
</reference>
<keyword evidence="3" id="KW-1185">Reference proteome</keyword>